<dbReference type="EMBL" id="JAPFFF010000001">
    <property type="protein sequence ID" value="KAK8897862.1"/>
    <property type="molecule type" value="Genomic_DNA"/>
</dbReference>
<comment type="caution">
    <text evidence="1">The sequence shown here is derived from an EMBL/GenBank/DDBJ whole genome shotgun (WGS) entry which is preliminary data.</text>
</comment>
<protein>
    <recommendedName>
        <fullName evidence="3">DUF3447 domain-containing protein</fullName>
    </recommendedName>
</protein>
<sequence length="380" mass="45003">MDYQDYLKKMRDIQDGILECVENQEQEEESYQKLINLFENYKIRENKNALKEVLCLIVRITKNHYRNSDFFTIIERILSTFKDEITQNFSNYDIFNVFKSNKRLLLYLFEQKIITPNQTMASTISNGKYLKFYYPNFFYPEIKTFLSEKLTQEIEMTNCRLSEDREPIDTNSSSFEQKRKIGQNDDVLCQLIQNDSVDDFKSHVNKNNISLSSKIRASIYETNSFLLSKTPTLIEYSAFVGSIQIFNYLCSNQAEMTPSLWLYAIHSHNTEILDSLRKHHISPKDKTYKECVIESIECHHIEITNYLSKNFFKGKSVDDLNIFTQILKSYNFIYFPNEMESSFNSFFDLCQNNFVTLACQVLEKSKINMNSRRISFQKFV</sequence>
<accession>A0ABR2L3C0</accession>
<name>A0ABR2L3C0_9EUKA</name>
<dbReference type="SUPFAM" id="SSF140860">
    <property type="entry name" value="Pseudo ankyrin repeat-like"/>
    <property type="match status" value="1"/>
</dbReference>
<evidence type="ECO:0000313" key="2">
    <source>
        <dbReference type="Proteomes" id="UP001470230"/>
    </source>
</evidence>
<gene>
    <name evidence="1" type="ORF">M9Y10_000090</name>
</gene>
<evidence type="ECO:0008006" key="3">
    <source>
        <dbReference type="Google" id="ProtNLM"/>
    </source>
</evidence>
<organism evidence="1 2">
    <name type="scientific">Tritrichomonas musculus</name>
    <dbReference type="NCBI Taxonomy" id="1915356"/>
    <lineage>
        <taxon>Eukaryota</taxon>
        <taxon>Metamonada</taxon>
        <taxon>Parabasalia</taxon>
        <taxon>Tritrichomonadida</taxon>
        <taxon>Tritrichomonadidae</taxon>
        <taxon>Tritrichomonas</taxon>
    </lineage>
</organism>
<proteinExistence type="predicted"/>
<evidence type="ECO:0000313" key="1">
    <source>
        <dbReference type="EMBL" id="KAK8897862.1"/>
    </source>
</evidence>
<dbReference type="Proteomes" id="UP001470230">
    <property type="component" value="Unassembled WGS sequence"/>
</dbReference>
<keyword evidence="2" id="KW-1185">Reference proteome</keyword>
<dbReference type="PANTHER" id="PTHR24159:SF5">
    <property type="entry name" value="ANK_REP_REGION DOMAIN-CONTAINING PROTEIN"/>
    <property type="match status" value="1"/>
</dbReference>
<reference evidence="1 2" key="1">
    <citation type="submission" date="2024-04" db="EMBL/GenBank/DDBJ databases">
        <title>Tritrichomonas musculus Genome.</title>
        <authorList>
            <person name="Alves-Ferreira E."/>
            <person name="Grigg M."/>
            <person name="Lorenzi H."/>
            <person name="Galac M."/>
        </authorList>
    </citation>
    <scope>NUCLEOTIDE SEQUENCE [LARGE SCALE GENOMIC DNA]</scope>
    <source>
        <strain evidence="1 2">EAF2021</strain>
    </source>
</reference>
<dbReference type="PANTHER" id="PTHR24159">
    <property type="match status" value="1"/>
</dbReference>